<evidence type="ECO:0000313" key="5">
    <source>
        <dbReference type="EMBL" id="EUD71019.1"/>
    </source>
</evidence>
<dbReference type="InterPro" id="IPR001683">
    <property type="entry name" value="PX_dom"/>
</dbReference>
<dbReference type="GO" id="GO:0032456">
    <property type="term" value="P:endocytic recycling"/>
    <property type="evidence" value="ECO:0007669"/>
    <property type="project" value="TreeGrafter"/>
</dbReference>
<feature type="compositionally biased region" description="Polar residues" evidence="2">
    <location>
        <begin position="614"/>
        <end position="637"/>
    </location>
</feature>
<feature type="compositionally biased region" description="Basic and acidic residues" evidence="2">
    <location>
        <begin position="1162"/>
        <end position="1171"/>
    </location>
</feature>
<accession>W7AR61</accession>
<feature type="coiled-coil region" evidence="1">
    <location>
        <begin position="1290"/>
        <end position="1317"/>
    </location>
</feature>
<keyword evidence="3" id="KW-0812">Transmembrane</keyword>
<feature type="transmembrane region" description="Helical" evidence="3">
    <location>
        <begin position="304"/>
        <end position="325"/>
    </location>
</feature>
<feature type="transmembrane region" description="Helical" evidence="3">
    <location>
        <begin position="465"/>
        <end position="484"/>
    </location>
</feature>
<feature type="region of interest" description="Disordered" evidence="2">
    <location>
        <begin position="684"/>
        <end position="730"/>
    </location>
</feature>
<feature type="compositionally biased region" description="Low complexity" evidence="2">
    <location>
        <begin position="1081"/>
        <end position="1090"/>
    </location>
</feature>
<keyword evidence="3" id="KW-1133">Transmembrane helix</keyword>
<feature type="compositionally biased region" description="Basic and acidic residues" evidence="2">
    <location>
        <begin position="638"/>
        <end position="661"/>
    </location>
</feature>
<keyword evidence="3" id="KW-0472">Membrane</keyword>
<organism evidence="5 6">
    <name type="scientific">Plasmodium vinckei petteri</name>
    <dbReference type="NCBI Taxonomy" id="138298"/>
    <lineage>
        <taxon>Eukaryota</taxon>
        <taxon>Sar</taxon>
        <taxon>Alveolata</taxon>
        <taxon>Apicomplexa</taxon>
        <taxon>Aconoidasida</taxon>
        <taxon>Haemosporida</taxon>
        <taxon>Plasmodiidae</taxon>
        <taxon>Plasmodium</taxon>
        <taxon>Plasmodium (Vinckeia)</taxon>
    </lineage>
</organism>
<feature type="compositionally biased region" description="Acidic residues" evidence="2">
    <location>
        <begin position="760"/>
        <end position="771"/>
    </location>
</feature>
<feature type="compositionally biased region" description="Basic residues" evidence="2">
    <location>
        <begin position="1055"/>
        <end position="1080"/>
    </location>
</feature>
<dbReference type="PANTHER" id="PTHR12431:SF14">
    <property type="entry name" value="LD15323P"/>
    <property type="match status" value="1"/>
</dbReference>
<feature type="compositionally biased region" description="Low complexity" evidence="2">
    <location>
        <begin position="587"/>
        <end position="600"/>
    </location>
</feature>
<proteinExistence type="predicted"/>
<dbReference type="Pfam" id="PF00787">
    <property type="entry name" value="PX"/>
    <property type="match status" value="1"/>
</dbReference>
<dbReference type="PANTHER" id="PTHR12431">
    <property type="entry name" value="SORTING NEXIN 17 AND 27"/>
    <property type="match status" value="1"/>
</dbReference>
<dbReference type="Gene3D" id="3.30.1520.10">
    <property type="entry name" value="Phox-like domain"/>
    <property type="match status" value="1"/>
</dbReference>
<gene>
    <name evidence="5" type="ORF">YYG_03650</name>
</gene>
<evidence type="ECO:0000256" key="3">
    <source>
        <dbReference type="SAM" id="Phobius"/>
    </source>
</evidence>
<dbReference type="InterPro" id="IPR036871">
    <property type="entry name" value="PX_dom_sf"/>
</dbReference>
<dbReference type="Proteomes" id="UP000030659">
    <property type="component" value="Unassembled WGS sequence"/>
</dbReference>
<dbReference type="PROSITE" id="PS50195">
    <property type="entry name" value="PX"/>
    <property type="match status" value="1"/>
</dbReference>
<protein>
    <recommendedName>
        <fullName evidence="4">PX domain-containing protein</fullName>
    </recommendedName>
</protein>
<feature type="domain" description="PX" evidence="4">
    <location>
        <begin position="11"/>
        <end position="129"/>
    </location>
</feature>
<dbReference type="SUPFAM" id="SSF64268">
    <property type="entry name" value="PX domain"/>
    <property type="match status" value="1"/>
</dbReference>
<dbReference type="GO" id="GO:0035091">
    <property type="term" value="F:phosphatidylinositol binding"/>
    <property type="evidence" value="ECO:0007669"/>
    <property type="project" value="InterPro"/>
</dbReference>
<feature type="region of interest" description="Disordered" evidence="2">
    <location>
        <begin position="512"/>
        <end position="550"/>
    </location>
</feature>
<feature type="transmembrane region" description="Helical" evidence="3">
    <location>
        <begin position="1879"/>
        <end position="1898"/>
    </location>
</feature>
<dbReference type="SMART" id="SM00312">
    <property type="entry name" value="PX"/>
    <property type="match status" value="1"/>
</dbReference>
<evidence type="ECO:0000256" key="1">
    <source>
        <dbReference type="SAM" id="Coils"/>
    </source>
</evidence>
<reference evidence="5 6" key="1">
    <citation type="submission" date="2013-02" db="EMBL/GenBank/DDBJ databases">
        <title>The Genome Sequence of Plasmodium vinckei petteri CR.</title>
        <authorList>
            <consortium name="The Broad Institute Genome Sequencing Platform"/>
            <consortium name="The Broad Institute Genome Sequencing Center for Infectious Disease"/>
            <person name="Neafsey D."/>
            <person name="Cheeseman I."/>
            <person name="Volkman S."/>
            <person name="Adams J."/>
            <person name="Walker B."/>
            <person name="Young S.K."/>
            <person name="Zeng Q."/>
            <person name="Gargeya S."/>
            <person name="Fitzgerald M."/>
            <person name="Haas B."/>
            <person name="Abouelleil A."/>
            <person name="Alvarado L."/>
            <person name="Arachchi H.M."/>
            <person name="Berlin A.M."/>
            <person name="Chapman S.B."/>
            <person name="Dewar J."/>
            <person name="Goldberg J."/>
            <person name="Griggs A."/>
            <person name="Gujja S."/>
            <person name="Hansen M."/>
            <person name="Howarth C."/>
            <person name="Imamovic A."/>
            <person name="Larimer J."/>
            <person name="McCowan C."/>
            <person name="Murphy C."/>
            <person name="Neiman D."/>
            <person name="Pearson M."/>
            <person name="Priest M."/>
            <person name="Roberts A."/>
            <person name="Saif S."/>
            <person name="Shea T."/>
            <person name="Sisk P."/>
            <person name="Sykes S."/>
            <person name="Wortman J."/>
            <person name="Nusbaum C."/>
            <person name="Birren B."/>
        </authorList>
    </citation>
    <scope>NUCLEOTIDE SEQUENCE [LARGE SCALE GENOMIC DNA]</scope>
    <source>
        <strain evidence="5 6">CR</strain>
    </source>
</reference>
<feature type="region of interest" description="Disordered" evidence="2">
    <location>
        <begin position="1053"/>
        <end position="1108"/>
    </location>
</feature>
<sequence length="1941" mass="230867">MEEDSHYEFRDNLIINIIRTNDVSKPFYSYTEYILEFKVLSNQKILKKRFSDFVAFYEKLKEELYTKFNENIEKIAIIPTKKVFGRLNYNFVEERRQKLESFLRNVTRHKKVYLCETLYVFLSIDNIAKYHYKLMCTEINDMTTIENLLKQINYILFMSRNNTLRSAECDIINFLFYLKNNVKLNNDVKFFILNIFLHHLTYTKNSENLLNVPLMKFAFEVIYDNLKGKQINEILLKTASEIILRIADKKNEVFLEYLKIYNFKEICSIFNVINKKKEKEKNKQQKKKKNKTNPLKIDTISCNIYILISLLLLSSIHIPEIQDFFSGKYNNTNKGIKILGYMYESLNINIQIICCIILSLLIINKKITDEDTINKTKMSILLIQNEIQNIKNVDYQLIEIICSKKNITILNSILEYLLQNKEIEYNLMLDSNEYLEKFTINDDPFEKDLFYEKKIENADFRNNDIILQFILYIISIGINEFFLLKKNNKYLMKNKLLKMKIRRKEIEKEKKLLREQKKKKKKRKKKAKKKKFKKKKKKKKKKREKIARNGENYYENEIKKKENNIEKREDIYKSYDIESVDKNSRYENISEVSENESNVSARKKNKKKKNNNKEQYTSSESINTEQNDSAYDSTTKNAADKKDKDGALSKNKNNESDLKDIFDEDEMKFSESSCISELYSFSSEYNNANNSNDEQDEENKEEEEEEKDGEDKEGEDKEGEENNYEQAPFEFSNLDEFKKIIYDDEFSIESGSLKDELENFENDENETDDESSTAGSTHEKDDEEEGKINNEKKDKVYKIREEIKVLKENRRKFARKIRRINEQIILILCNEHMINNIYKCAYIDNYKIKIYACMILCYIQNIRELITNKHAQNKYVQNKINSKGNDKRILAITNIGEKFSDDEDAIQQDMSGVNDHADQYRDNEAYNYGNFENGEEDEMNMTANSMHDPEYKQNYEQGINEQMEMANPDPMMIKKNNKYFICSVEQDYYNYIYKFHIINTLLYYLFNDTCFYEHIYYGIKKFIESQASIMNLNHFKIKNMDFSNLYLGSIYRKNNGNKKGKKKKKKQTKKKMKSSNKRSKQSYTSSSSSNDESEIENNETTNKSKGNKIRNIDGVESISSLNSSYSDKEREKYKNSNKKKKNKYKKNYTDEDEETDTIESAYEEKDNNEISYERNMNPSQNQIVPYTDSKIYNHINNVFDYVDNLKKLGYLNNIIVNLYMVISYKLKKINFEFLYKIIRNKFEEKGKIINSINRLKEEYEHVNIVYNDYIQLQYEYNKCMSIGDKLYEEFEEIEKRRKKLMKSHKNMQANVSSYRKELIKIEKVIEETPSVKNCLNENLNKIKTNVSMYKKDKKKLSLFIILHKIYLDNYNYVYSKLKNMDTLIENLELLGNEFEKNMNLILNEYTYLISNDLILVNLLKDKLNITINCDDISLLLKREKFMNSINYKICDENHLLIVNKDSGLLENQDIYCLRNLSHNSSVNNNSFIDDYKNNNTHTKYNRHGGSIHNTWAQNNWEYSERATNSRNPNLMNSSNDSEGVNLSNKWNPKNKSHANKYMKNMNDDVVDHTEAFSSYGDGRNYDEYQTQDNNIDHVNMRASTSKWGAQSELVDNLEKDDNLLIEENFDEDDHVSEFYEHSRKKSLASQYGDYYESEKGKDDMTGGMGEGTEENENFYGNINFDDDAVSSDDDDNNEIKNKIDEFNNFKNIGIYGISPEDIQINNEKISKKLYYEILEILKRRRAHIEKMTSPENNHIYKNIHKFNNLLNKCGQKIEMCKKLYSKIMQKLGTMGTSSMVKKSESIYKFIREWDDKIEAINEELKLVEGEKQNKEREIAIQQKKIEKKENEKQQKKEELGMIVTEMYKHNNKLKKMYKRDEKIILLILYNSWFFYHYIYIIYLNTIKLKNYLAYKISIGEMCQASAKHTIMNINCFSEMIHENDY</sequence>
<evidence type="ECO:0000259" key="4">
    <source>
        <dbReference type="PROSITE" id="PS50195"/>
    </source>
</evidence>
<dbReference type="CDD" id="cd06093">
    <property type="entry name" value="PX_domain"/>
    <property type="match status" value="1"/>
</dbReference>
<feature type="coiled-coil region" evidence="1">
    <location>
        <begin position="1806"/>
        <end position="1861"/>
    </location>
</feature>
<dbReference type="GO" id="GO:0006886">
    <property type="term" value="P:intracellular protein transport"/>
    <property type="evidence" value="ECO:0007669"/>
    <property type="project" value="TreeGrafter"/>
</dbReference>
<feature type="compositionally biased region" description="Basic residues" evidence="2">
    <location>
        <begin position="1135"/>
        <end position="1146"/>
    </location>
</feature>
<name>W7AR61_PLAVN</name>
<feature type="compositionally biased region" description="Acidic residues" evidence="2">
    <location>
        <begin position="693"/>
        <end position="723"/>
    </location>
</feature>
<feature type="region of interest" description="Disordered" evidence="2">
    <location>
        <begin position="760"/>
        <end position="791"/>
    </location>
</feature>
<feature type="compositionally biased region" description="Basic residues" evidence="2">
    <location>
        <begin position="516"/>
        <end position="545"/>
    </location>
</feature>
<feature type="transmembrane region" description="Helical" evidence="3">
    <location>
        <begin position="346"/>
        <end position="363"/>
    </location>
</feature>
<evidence type="ECO:0000256" key="2">
    <source>
        <dbReference type="SAM" id="MobiDB-lite"/>
    </source>
</evidence>
<dbReference type="EMBL" id="KI965402">
    <property type="protein sequence ID" value="EUD71019.1"/>
    <property type="molecule type" value="Genomic_DNA"/>
</dbReference>
<dbReference type="eggNOG" id="ENOG502SQUA">
    <property type="taxonomic scope" value="Eukaryota"/>
</dbReference>
<feature type="compositionally biased region" description="Basic residues" evidence="2">
    <location>
        <begin position="601"/>
        <end position="610"/>
    </location>
</feature>
<feature type="region of interest" description="Disordered" evidence="2">
    <location>
        <begin position="1523"/>
        <end position="1547"/>
    </location>
</feature>
<dbReference type="GO" id="GO:0005769">
    <property type="term" value="C:early endosome"/>
    <property type="evidence" value="ECO:0007669"/>
    <property type="project" value="TreeGrafter"/>
</dbReference>
<feature type="region of interest" description="Disordered" evidence="2">
    <location>
        <begin position="584"/>
        <end position="666"/>
    </location>
</feature>
<feature type="region of interest" description="Disordered" evidence="2">
    <location>
        <begin position="1121"/>
        <end position="1171"/>
    </location>
</feature>
<keyword evidence="1" id="KW-0175">Coiled coil</keyword>
<evidence type="ECO:0000313" key="6">
    <source>
        <dbReference type="Proteomes" id="UP000030659"/>
    </source>
</evidence>